<gene>
    <name evidence="2" type="ORF">ROA7023_01397</name>
</gene>
<dbReference type="AlphaFoldDB" id="A0A1Y5SDR8"/>
<dbReference type="OrthoDB" id="7869155at2"/>
<dbReference type="Pfam" id="PF06776">
    <property type="entry name" value="IalB"/>
    <property type="match status" value="1"/>
</dbReference>
<reference evidence="2 3" key="1">
    <citation type="submission" date="2017-03" db="EMBL/GenBank/DDBJ databases">
        <authorList>
            <person name="Afonso C.L."/>
            <person name="Miller P.J."/>
            <person name="Scott M.A."/>
            <person name="Spackman E."/>
            <person name="Goraichik I."/>
            <person name="Dimitrov K.M."/>
            <person name="Suarez D.L."/>
            <person name="Swayne D.E."/>
        </authorList>
    </citation>
    <scope>NUCLEOTIDE SEQUENCE [LARGE SCALE GENOMIC DNA]</scope>
    <source>
        <strain evidence="2 3">CECT 7023</strain>
    </source>
</reference>
<name>A0A1Y5SDR8_9RHOB</name>
<dbReference type="InterPro" id="IPR010642">
    <property type="entry name" value="Invasion_prot_B"/>
</dbReference>
<accession>A0A1Y5SDR8</accession>
<evidence type="ECO:0000313" key="3">
    <source>
        <dbReference type="Proteomes" id="UP000193900"/>
    </source>
</evidence>
<dbReference type="EMBL" id="FWFZ01000005">
    <property type="protein sequence ID" value="SLN37349.1"/>
    <property type="molecule type" value="Genomic_DNA"/>
</dbReference>
<feature type="signal peptide" evidence="1">
    <location>
        <begin position="1"/>
        <end position="36"/>
    </location>
</feature>
<feature type="chain" id="PRO_5013300407" evidence="1">
    <location>
        <begin position="37"/>
        <end position="176"/>
    </location>
</feature>
<dbReference type="RefSeq" id="WP_085878281.1">
    <property type="nucleotide sequence ID" value="NZ_FWFZ01000005.1"/>
</dbReference>
<keyword evidence="1" id="KW-0732">Signal</keyword>
<keyword evidence="3" id="KW-1185">Reference proteome</keyword>
<proteinExistence type="predicted"/>
<protein>
    <submittedName>
        <fullName evidence="2">Invasion associated locus B (IalB) protein</fullName>
    </submittedName>
</protein>
<dbReference type="InterPro" id="IPR038696">
    <property type="entry name" value="IalB_sf"/>
</dbReference>
<dbReference type="Gene3D" id="2.60.40.1880">
    <property type="entry name" value="Invasion associated locus B (IalB) protein"/>
    <property type="match status" value="1"/>
</dbReference>
<evidence type="ECO:0000256" key="1">
    <source>
        <dbReference type="SAM" id="SignalP"/>
    </source>
</evidence>
<evidence type="ECO:0000313" key="2">
    <source>
        <dbReference type="EMBL" id="SLN37349.1"/>
    </source>
</evidence>
<sequence length="176" mass="18537">MIRHRTTNLMPPAALRRLLCGALVLLKLGIPGPAAAQDGARFRDWTLLDLPAGGCVLHNRVLSVDGGLTLADVFLEDLGGDLLMSVRVPVGVSLADGMAYRHDGRPVAVPLIWQSCNTETCLAQVRATAREAERLRSARAVIVGFVPVPGARPLTFPVSLMGVTAGLAAQRACAAP</sequence>
<dbReference type="Proteomes" id="UP000193900">
    <property type="component" value="Unassembled WGS sequence"/>
</dbReference>
<organism evidence="2 3">
    <name type="scientific">Roseisalinus antarcticus</name>
    <dbReference type="NCBI Taxonomy" id="254357"/>
    <lineage>
        <taxon>Bacteria</taxon>
        <taxon>Pseudomonadati</taxon>
        <taxon>Pseudomonadota</taxon>
        <taxon>Alphaproteobacteria</taxon>
        <taxon>Rhodobacterales</taxon>
        <taxon>Roseobacteraceae</taxon>
        <taxon>Roseisalinus</taxon>
    </lineage>
</organism>